<dbReference type="Gene3D" id="1.20.1740.10">
    <property type="entry name" value="Amino acid/polyamine transporter I"/>
    <property type="match status" value="1"/>
</dbReference>
<feature type="transmembrane region" description="Helical" evidence="5">
    <location>
        <begin position="423"/>
        <end position="442"/>
    </location>
</feature>
<evidence type="ECO:0000256" key="3">
    <source>
        <dbReference type="ARBA" id="ARBA00022989"/>
    </source>
</evidence>
<feature type="transmembrane region" description="Helical" evidence="5">
    <location>
        <begin position="117"/>
        <end position="143"/>
    </location>
</feature>
<feature type="transmembrane region" description="Helical" evidence="5">
    <location>
        <begin position="192"/>
        <end position="209"/>
    </location>
</feature>
<keyword evidence="8" id="KW-1185">Reference proteome</keyword>
<feature type="transmembrane region" description="Helical" evidence="5">
    <location>
        <begin position="396"/>
        <end position="417"/>
    </location>
</feature>
<feature type="transmembrane region" description="Helical" evidence="5">
    <location>
        <begin position="330"/>
        <end position="351"/>
    </location>
</feature>
<evidence type="ECO:0000313" key="7">
    <source>
        <dbReference type="EMBL" id="MBU2760215.1"/>
    </source>
</evidence>
<feature type="transmembrane region" description="Helical" evidence="5">
    <location>
        <begin position="44"/>
        <end position="63"/>
    </location>
</feature>
<evidence type="ECO:0000256" key="5">
    <source>
        <dbReference type="SAM" id="Phobius"/>
    </source>
</evidence>
<feature type="transmembrane region" description="Helical" evidence="5">
    <location>
        <begin position="21"/>
        <end position="38"/>
    </location>
</feature>
<evidence type="ECO:0000256" key="2">
    <source>
        <dbReference type="ARBA" id="ARBA00022692"/>
    </source>
</evidence>
<sequence length="468" mass="50618">MKHTQLKHNCLGFRELLAQNIAVISPTMTAALIVPVMYGTSGEWSWLSYALGAVMLLFVAFNLNQFAKRSSSTGSMYAYISRSLGLTAGGIGGWSLIWAYLGIAMAGITGFSVFAKILLSMVGITVPTILLFAVGASSAWFLAWKDIRLSQLFTFVLEGVSVLLITILCAIVLGEHHFIIDTAQFNFHKFDVSNLGLGMVIAIFSLVGFESATSLGDEAKSPLKNIPRAVLWSLISAGAFFVFVTYVTIIGTQGYSQPLAQISAPLNVMAQLANVDLLSIPISLGAMASFFALSLSCINAGSRVMYAMSRHGIISSKINKVHEINATPHFAVNIMAAIAFIVPTALVILTHQSAFTIFGWVGTIAAFGFLVAYILVTLGATVYLKQLGELRGKDRVIQGIALVLLMIPTIGSVYPVPQSPVNYFPYLFLGYLVMGTTWNLLYHRRNPSAAHEIRIDLDSSHAPLTETE</sequence>
<evidence type="ECO:0000259" key="6">
    <source>
        <dbReference type="Pfam" id="PF00324"/>
    </source>
</evidence>
<comment type="subcellular location">
    <subcellularLocation>
        <location evidence="1">Membrane</location>
        <topology evidence="1">Multi-pass membrane protein</topology>
    </subcellularLocation>
</comment>
<reference evidence="7 8" key="1">
    <citation type="journal article" date="2021" name="ISME J.">
        <title>Genomic evolution of the class Acidithiobacillia: deep-branching Proteobacteria living in extreme acidic conditions.</title>
        <authorList>
            <person name="Moya-Beltran A."/>
            <person name="Beard S."/>
            <person name="Rojas-Villalobos C."/>
            <person name="Issotta F."/>
            <person name="Gallardo Y."/>
            <person name="Ulloa R."/>
            <person name="Giaveno A."/>
            <person name="Degli Esposti M."/>
            <person name="Johnson D.B."/>
            <person name="Quatrini R."/>
        </authorList>
    </citation>
    <scope>NUCLEOTIDE SEQUENCE [LARGE SCALE GENOMIC DNA]</scope>
    <source>
        <strain evidence="7 8">RW2</strain>
    </source>
</reference>
<dbReference type="PANTHER" id="PTHR42770:SF7">
    <property type="entry name" value="MEMBRANE PROTEIN"/>
    <property type="match status" value="1"/>
</dbReference>
<feature type="domain" description="Amino acid permease/ SLC12A" evidence="6">
    <location>
        <begin position="25"/>
        <end position="389"/>
    </location>
</feature>
<proteinExistence type="predicted"/>
<feature type="transmembrane region" description="Helical" evidence="5">
    <location>
        <begin position="84"/>
        <end position="111"/>
    </location>
</feature>
<accession>A0ABS6A0N4</accession>
<feature type="transmembrane region" description="Helical" evidence="5">
    <location>
        <begin position="229"/>
        <end position="249"/>
    </location>
</feature>
<protein>
    <submittedName>
        <fullName evidence="7">APC family permease</fullName>
    </submittedName>
</protein>
<keyword evidence="2 5" id="KW-0812">Transmembrane</keyword>
<feature type="transmembrane region" description="Helical" evidence="5">
    <location>
        <begin position="357"/>
        <end position="384"/>
    </location>
</feature>
<dbReference type="EMBL" id="JAAOMP010000096">
    <property type="protein sequence ID" value="MBU2760215.1"/>
    <property type="molecule type" value="Genomic_DNA"/>
</dbReference>
<evidence type="ECO:0000313" key="8">
    <source>
        <dbReference type="Proteomes" id="UP000755654"/>
    </source>
</evidence>
<dbReference type="InterPro" id="IPR050367">
    <property type="entry name" value="APC_superfamily"/>
</dbReference>
<keyword evidence="3 5" id="KW-1133">Transmembrane helix</keyword>
<evidence type="ECO:0000256" key="4">
    <source>
        <dbReference type="ARBA" id="ARBA00023136"/>
    </source>
</evidence>
<keyword evidence="4 5" id="KW-0472">Membrane</keyword>
<evidence type="ECO:0000256" key="1">
    <source>
        <dbReference type="ARBA" id="ARBA00004141"/>
    </source>
</evidence>
<name>A0ABS6A0N4_9PROT</name>
<feature type="transmembrane region" description="Helical" evidence="5">
    <location>
        <begin position="155"/>
        <end position="180"/>
    </location>
</feature>
<dbReference type="InterPro" id="IPR004841">
    <property type="entry name" value="AA-permease/SLC12A_dom"/>
</dbReference>
<feature type="transmembrane region" description="Helical" evidence="5">
    <location>
        <begin position="278"/>
        <end position="301"/>
    </location>
</feature>
<comment type="caution">
    <text evidence="7">The sequence shown here is derived from an EMBL/GenBank/DDBJ whole genome shotgun (WGS) entry which is preliminary data.</text>
</comment>
<dbReference type="RefSeq" id="WP_215883850.1">
    <property type="nucleotide sequence ID" value="NZ_JAAOMP010000096.1"/>
</dbReference>
<dbReference type="PIRSF" id="PIRSF006060">
    <property type="entry name" value="AA_transporter"/>
    <property type="match status" value="1"/>
</dbReference>
<organism evidence="7 8">
    <name type="scientific">Acidithiobacillus sulfurivorans</name>
    <dbReference type="NCBI Taxonomy" id="1958756"/>
    <lineage>
        <taxon>Bacteria</taxon>
        <taxon>Pseudomonadati</taxon>
        <taxon>Pseudomonadota</taxon>
        <taxon>Acidithiobacillia</taxon>
        <taxon>Acidithiobacillales</taxon>
        <taxon>Acidithiobacillaceae</taxon>
        <taxon>Acidithiobacillus</taxon>
    </lineage>
</organism>
<dbReference type="Proteomes" id="UP000755654">
    <property type="component" value="Unassembled WGS sequence"/>
</dbReference>
<dbReference type="Pfam" id="PF00324">
    <property type="entry name" value="AA_permease"/>
    <property type="match status" value="1"/>
</dbReference>
<dbReference type="PANTHER" id="PTHR42770">
    <property type="entry name" value="AMINO ACID TRANSPORTER-RELATED"/>
    <property type="match status" value="1"/>
</dbReference>
<gene>
    <name evidence="7" type="ORF">HAP95_08645</name>
</gene>